<feature type="chain" id="PRO_5035769630" evidence="2">
    <location>
        <begin position="17"/>
        <end position="334"/>
    </location>
</feature>
<evidence type="ECO:0000313" key="4">
    <source>
        <dbReference type="Proteomes" id="UP000823388"/>
    </source>
</evidence>
<accession>A0A8T0MY32</accession>
<feature type="signal peptide" evidence="2">
    <location>
        <begin position="1"/>
        <end position="16"/>
    </location>
</feature>
<organism evidence="3 4">
    <name type="scientific">Panicum virgatum</name>
    <name type="common">Blackwell switchgrass</name>
    <dbReference type="NCBI Taxonomy" id="38727"/>
    <lineage>
        <taxon>Eukaryota</taxon>
        <taxon>Viridiplantae</taxon>
        <taxon>Streptophyta</taxon>
        <taxon>Embryophyta</taxon>
        <taxon>Tracheophyta</taxon>
        <taxon>Spermatophyta</taxon>
        <taxon>Magnoliopsida</taxon>
        <taxon>Liliopsida</taxon>
        <taxon>Poales</taxon>
        <taxon>Poaceae</taxon>
        <taxon>PACMAD clade</taxon>
        <taxon>Panicoideae</taxon>
        <taxon>Panicodae</taxon>
        <taxon>Paniceae</taxon>
        <taxon>Panicinae</taxon>
        <taxon>Panicum</taxon>
        <taxon>Panicum sect. Hiantes</taxon>
    </lineage>
</organism>
<evidence type="ECO:0000256" key="1">
    <source>
        <dbReference type="SAM" id="MobiDB-lite"/>
    </source>
</evidence>
<dbReference type="AlphaFoldDB" id="A0A8T0MY32"/>
<comment type="caution">
    <text evidence="3">The sequence shown here is derived from an EMBL/GenBank/DDBJ whole genome shotgun (WGS) entry which is preliminary data.</text>
</comment>
<protein>
    <submittedName>
        <fullName evidence="3">Uncharacterized protein</fullName>
    </submittedName>
</protein>
<reference evidence="3" key="1">
    <citation type="submission" date="2020-05" db="EMBL/GenBank/DDBJ databases">
        <title>WGS assembly of Panicum virgatum.</title>
        <authorList>
            <person name="Lovell J.T."/>
            <person name="Jenkins J."/>
            <person name="Shu S."/>
            <person name="Juenger T.E."/>
            <person name="Schmutz J."/>
        </authorList>
    </citation>
    <scope>NUCLEOTIDE SEQUENCE</scope>
    <source>
        <strain evidence="3">AP13</strain>
    </source>
</reference>
<keyword evidence="2" id="KW-0732">Signal</keyword>
<keyword evidence="4" id="KW-1185">Reference proteome</keyword>
<feature type="compositionally biased region" description="Low complexity" evidence="1">
    <location>
        <begin position="214"/>
        <end position="224"/>
    </location>
</feature>
<gene>
    <name evidence="3" type="ORF">PVAP13_9NG692800</name>
</gene>
<dbReference type="EMBL" id="CM029054">
    <property type="protein sequence ID" value="KAG2541638.1"/>
    <property type="molecule type" value="Genomic_DNA"/>
</dbReference>
<sequence>MAPRALQMLTCFSIAAVPVPLPAGEEAAHGSAKKRPWSGEFKRKIMASVRRERIRAVKEEEEACVADVEKQRTPQRLRPALKRGGSPRGDGAPEAIAVAVDGIRKRTGLRVRFVLPAADQETSAAPVEPPPFPTGVLGEPPPFPTGVLGEPPESFRHSGPEMTTAFLASVAATAVGHELVARWTARKEACSRRLSYLRDHCPFQREEDDEESAPETATTSTLPAEPDHTEEARPRVKIGLAFDSPEGEAEFVKAIRARYLLKDHFISPMPMRTKGVARPVLEPDPQMAAGEERPSGCPATESFELASVRDYVELLFPVGEKRAGVPVRPVQCPL</sequence>
<evidence type="ECO:0000256" key="2">
    <source>
        <dbReference type="SAM" id="SignalP"/>
    </source>
</evidence>
<name>A0A8T0MY32_PANVG</name>
<dbReference type="Proteomes" id="UP000823388">
    <property type="component" value="Chromosome 9N"/>
</dbReference>
<feature type="region of interest" description="Disordered" evidence="1">
    <location>
        <begin position="204"/>
        <end position="232"/>
    </location>
</feature>
<evidence type="ECO:0000313" key="3">
    <source>
        <dbReference type="EMBL" id="KAG2541638.1"/>
    </source>
</evidence>
<proteinExistence type="predicted"/>